<dbReference type="Gene3D" id="3.40.50.2300">
    <property type="match status" value="1"/>
</dbReference>
<evidence type="ECO:0000256" key="1">
    <source>
        <dbReference type="ARBA" id="ARBA00022553"/>
    </source>
</evidence>
<dbReference type="SUPFAM" id="SSF52172">
    <property type="entry name" value="CheY-like"/>
    <property type="match status" value="1"/>
</dbReference>
<feature type="domain" description="HTH luxR-type" evidence="4">
    <location>
        <begin position="140"/>
        <end position="205"/>
    </location>
</feature>
<feature type="modified residue" description="4-aspartylphosphate" evidence="3">
    <location>
        <position position="55"/>
    </location>
</feature>
<dbReference type="PRINTS" id="PR00038">
    <property type="entry name" value="HTHLUXR"/>
</dbReference>
<dbReference type="CDD" id="cd06170">
    <property type="entry name" value="LuxR_C_like"/>
    <property type="match status" value="1"/>
</dbReference>
<evidence type="ECO:0000259" key="4">
    <source>
        <dbReference type="PROSITE" id="PS50043"/>
    </source>
</evidence>
<dbReference type="PROSITE" id="PS50043">
    <property type="entry name" value="HTH_LUXR_2"/>
    <property type="match status" value="1"/>
</dbReference>
<keyword evidence="2" id="KW-0238">DNA-binding</keyword>
<dbReference type="PROSITE" id="PS00622">
    <property type="entry name" value="HTH_LUXR_1"/>
    <property type="match status" value="1"/>
</dbReference>
<protein>
    <submittedName>
        <fullName evidence="6">Response regulator</fullName>
    </submittedName>
</protein>
<dbReference type="SMART" id="SM00421">
    <property type="entry name" value="HTH_LUXR"/>
    <property type="match status" value="1"/>
</dbReference>
<sequence length="207" mass="21892">MTLQVLLIDDHPMLLRGLSLLFETIDGIDIVATTTDGSRARELARTHGVDVIVTDAAMPGADGLAVVQACAPHVPTLVLTTFDDAALVAALVSAGASGYLLKDVSPDALADAIRAAAEGGMVLDPRVARYAWASISDDEEDGELAVLTRTERVVAKLVAQGRNNQEIAAELFLAEGTVKNHVSALLRKLRARDRTMLALRLAKAFGL</sequence>
<dbReference type="Pfam" id="PF00072">
    <property type="entry name" value="Response_reg"/>
    <property type="match status" value="1"/>
</dbReference>
<dbReference type="SMART" id="SM00448">
    <property type="entry name" value="REC"/>
    <property type="match status" value="1"/>
</dbReference>
<dbReference type="Proteomes" id="UP001596244">
    <property type="component" value="Unassembled WGS sequence"/>
</dbReference>
<keyword evidence="7" id="KW-1185">Reference proteome</keyword>
<evidence type="ECO:0000256" key="3">
    <source>
        <dbReference type="PROSITE-ProRule" id="PRU00169"/>
    </source>
</evidence>
<dbReference type="CDD" id="cd17535">
    <property type="entry name" value="REC_NarL-like"/>
    <property type="match status" value="1"/>
</dbReference>
<dbReference type="InterPro" id="IPR039420">
    <property type="entry name" value="WalR-like"/>
</dbReference>
<dbReference type="EMBL" id="JBHSQE010000003">
    <property type="protein sequence ID" value="MFC6146135.1"/>
    <property type="molecule type" value="Genomic_DNA"/>
</dbReference>
<dbReference type="SUPFAM" id="SSF46894">
    <property type="entry name" value="C-terminal effector domain of the bipartite response regulators"/>
    <property type="match status" value="1"/>
</dbReference>
<evidence type="ECO:0000259" key="5">
    <source>
        <dbReference type="PROSITE" id="PS50110"/>
    </source>
</evidence>
<comment type="caution">
    <text evidence="6">The sequence shown here is derived from an EMBL/GenBank/DDBJ whole genome shotgun (WGS) entry which is preliminary data.</text>
</comment>
<dbReference type="PANTHER" id="PTHR43214">
    <property type="entry name" value="TWO-COMPONENT RESPONSE REGULATOR"/>
    <property type="match status" value="1"/>
</dbReference>
<evidence type="ECO:0000313" key="7">
    <source>
        <dbReference type="Proteomes" id="UP001596244"/>
    </source>
</evidence>
<organism evidence="6 7">
    <name type="scientific">Corynebacterium nasicanis</name>
    <dbReference type="NCBI Taxonomy" id="1448267"/>
    <lineage>
        <taxon>Bacteria</taxon>
        <taxon>Bacillati</taxon>
        <taxon>Actinomycetota</taxon>
        <taxon>Actinomycetes</taxon>
        <taxon>Mycobacteriales</taxon>
        <taxon>Corynebacteriaceae</taxon>
        <taxon>Corynebacterium</taxon>
    </lineage>
</organism>
<dbReference type="InterPro" id="IPR058245">
    <property type="entry name" value="NreC/VraR/RcsB-like_REC"/>
</dbReference>
<dbReference type="RefSeq" id="WP_377000444.1">
    <property type="nucleotide sequence ID" value="NZ_JBHSQE010000003.1"/>
</dbReference>
<feature type="domain" description="Response regulatory" evidence="5">
    <location>
        <begin position="4"/>
        <end position="117"/>
    </location>
</feature>
<gene>
    <name evidence="6" type="ORF">ACFPUZ_04870</name>
</gene>
<dbReference type="InterPro" id="IPR000792">
    <property type="entry name" value="Tscrpt_reg_LuxR_C"/>
</dbReference>
<dbReference type="InterPro" id="IPR001789">
    <property type="entry name" value="Sig_transdc_resp-reg_receiver"/>
</dbReference>
<dbReference type="InterPro" id="IPR011006">
    <property type="entry name" value="CheY-like_superfamily"/>
</dbReference>
<reference evidence="7" key="1">
    <citation type="journal article" date="2019" name="Int. J. Syst. Evol. Microbiol.">
        <title>The Global Catalogue of Microorganisms (GCM) 10K type strain sequencing project: providing services to taxonomists for standard genome sequencing and annotation.</title>
        <authorList>
            <consortium name="The Broad Institute Genomics Platform"/>
            <consortium name="The Broad Institute Genome Sequencing Center for Infectious Disease"/>
            <person name="Wu L."/>
            <person name="Ma J."/>
        </authorList>
    </citation>
    <scope>NUCLEOTIDE SEQUENCE [LARGE SCALE GENOMIC DNA]</scope>
    <source>
        <strain evidence="7">CCUG 51943</strain>
    </source>
</reference>
<evidence type="ECO:0000256" key="2">
    <source>
        <dbReference type="ARBA" id="ARBA00023125"/>
    </source>
</evidence>
<keyword evidence="1 3" id="KW-0597">Phosphoprotein</keyword>
<dbReference type="Pfam" id="PF00196">
    <property type="entry name" value="GerE"/>
    <property type="match status" value="1"/>
</dbReference>
<accession>A0ABW1QD28</accession>
<dbReference type="InterPro" id="IPR016032">
    <property type="entry name" value="Sig_transdc_resp-reg_C-effctor"/>
</dbReference>
<evidence type="ECO:0000313" key="6">
    <source>
        <dbReference type="EMBL" id="MFC6146135.1"/>
    </source>
</evidence>
<name>A0ABW1QD28_9CORY</name>
<proteinExistence type="predicted"/>
<dbReference type="PROSITE" id="PS50110">
    <property type="entry name" value="RESPONSE_REGULATORY"/>
    <property type="match status" value="1"/>
</dbReference>